<feature type="region of interest" description="Disordered" evidence="3">
    <location>
        <begin position="39"/>
        <end position="90"/>
    </location>
</feature>
<dbReference type="GO" id="GO:0005576">
    <property type="term" value="C:extracellular region"/>
    <property type="evidence" value="ECO:0007669"/>
    <property type="project" value="InterPro"/>
</dbReference>
<dbReference type="SUPFAM" id="SSF51055">
    <property type="entry name" value="Carbohydrate binding domain"/>
    <property type="match status" value="1"/>
</dbReference>
<comment type="caution">
    <text evidence="5">The sequence shown here is derived from an EMBL/GenBank/DDBJ whole genome shotgun (WGS) entry which is preliminary data.</text>
</comment>
<feature type="compositionally biased region" description="Pro residues" evidence="3">
    <location>
        <begin position="296"/>
        <end position="306"/>
    </location>
</feature>
<sequence length="352" mass="37873">MPRHSLPPQPTWLRPRLVVAFVVATAGLATAIWLPTRNDSADASERDRAGNNDRRDRDRTPSLTTFADDFDGKRGSTVDPTKWSLNTDQADNGLSFRESTRNARLDGDGNLTIVLRREDEGGFSSARLLTKDRLRATSGHAEARIKTPEGDTARPVFELIGAGRQGFGSFDVLKDSLSDDFHTYAVDWAPGEAVLSVDGQEISRITPEGGLGTDQSFRLALSLSIADDRSGDGLPARMQVDSVSFSAANATEPPATEPPATEPPTTAPTTEPPATEPTEAPTTEPPTTAPTTEPTTEPPTTAPPATPEWAPFTDYVAGQPVKFKGVEYQVLETHTSLPGWEPTALPSLFKKL</sequence>
<dbReference type="InterPro" id="IPR000757">
    <property type="entry name" value="Beta-glucanase-like"/>
</dbReference>
<dbReference type="SUPFAM" id="SSF49899">
    <property type="entry name" value="Concanavalin A-like lectins/glucanases"/>
    <property type="match status" value="1"/>
</dbReference>
<dbReference type="Gene3D" id="2.60.120.200">
    <property type="match status" value="2"/>
</dbReference>
<keyword evidence="2" id="KW-0378">Hydrolase</keyword>
<keyword evidence="6" id="KW-1185">Reference proteome</keyword>
<evidence type="ECO:0000313" key="6">
    <source>
        <dbReference type="Proteomes" id="UP000578112"/>
    </source>
</evidence>
<feature type="domain" description="GH16" evidence="4">
    <location>
        <begin position="55"/>
        <end position="251"/>
    </location>
</feature>
<dbReference type="AlphaFoldDB" id="A0A7W7HSN0"/>
<name>A0A7W7HSN0_9ACTN</name>
<feature type="compositionally biased region" description="Basic and acidic residues" evidence="3">
    <location>
        <begin position="39"/>
        <end position="60"/>
    </location>
</feature>
<dbReference type="EMBL" id="JACHNH010000001">
    <property type="protein sequence ID" value="MBB4760033.1"/>
    <property type="molecule type" value="Genomic_DNA"/>
</dbReference>
<dbReference type="Gene3D" id="2.10.10.20">
    <property type="entry name" value="Carbohydrate-binding module superfamily 5/12"/>
    <property type="match status" value="1"/>
</dbReference>
<dbReference type="RefSeq" id="WP_184989559.1">
    <property type="nucleotide sequence ID" value="NZ_BOMK01000043.1"/>
</dbReference>
<organism evidence="5 6">
    <name type="scientific">Actinoplanes digitatis</name>
    <dbReference type="NCBI Taxonomy" id="1868"/>
    <lineage>
        <taxon>Bacteria</taxon>
        <taxon>Bacillati</taxon>
        <taxon>Actinomycetota</taxon>
        <taxon>Actinomycetes</taxon>
        <taxon>Micromonosporales</taxon>
        <taxon>Micromonosporaceae</taxon>
        <taxon>Actinoplanes</taxon>
    </lineage>
</organism>
<dbReference type="PANTHER" id="PTHR10963">
    <property type="entry name" value="GLYCOSYL HYDROLASE-RELATED"/>
    <property type="match status" value="1"/>
</dbReference>
<dbReference type="InterPro" id="IPR013320">
    <property type="entry name" value="ConA-like_dom_sf"/>
</dbReference>
<proteinExistence type="inferred from homology"/>
<dbReference type="PANTHER" id="PTHR10963:SF55">
    <property type="entry name" value="GLYCOSIDE HYDROLASE FAMILY 16 PROTEIN"/>
    <property type="match status" value="1"/>
</dbReference>
<evidence type="ECO:0000259" key="4">
    <source>
        <dbReference type="PROSITE" id="PS51762"/>
    </source>
</evidence>
<dbReference type="PROSITE" id="PS51762">
    <property type="entry name" value="GH16_2"/>
    <property type="match status" value="1"/>
</dbReference>
<dbReference type="GO" id="GO:0005975">
    <property type="term" value="P:carbohydrate metabolic process"/>
    <property type="evidence" value="ECO:0007669"/>
    <property type="project" value="InterPro"/>
</dbReference>
<accession>A0A7W7HSN0</accession>
<feature type="region of interest" description="Disordered" evidence="3">
    <location>
        <begin position="246"/>
        <end position="312"/>
    </location>
</feature>
<evidence type="ECO:0000256" key="3">
    <source>
        <dbReference type="SAM" id="MobiDB-lite"/>
    </source>
</evidence>
<dbReference type="Pfam" id="PF02839">
    <property type="entry name" value="CBM_5_12"/>
    <property type="match status" value="1"/>
</dbReference>
<protein>
    <recommendedName>
        <fullName evidence="4">GH16 domain-containing protein</fullName>
    </recommendedName>
</protein>
<reference evidence="5 6" key="1">
    <citation type="submission" date="2020-08" db="EMBL/GenBank/DDBJ databases">
        <title>Sequencing the genomes of 1000 actinobacteria strains.</title>
        <authorList>
            <person name="Klenk H.-P."/>
        </authorList>
    </citation>
    <scope>NUCLEOTIDE SEQUENCE [LARGE SCALE GENOMIC DNA]</scope>
    <source>
        <strain evidence="5 6">DSM 43149</strain>
    </source>
</reference>
<dbReference type="Proteomes" id="UP000578112">
    <property type="component" value="Unassembled WGS sequence"/>
</dbReference>
<dbReference type="GO" id="GO:0004553">
    <property type="term" value="F:hydrolase activity, hydrolyzing O-glycosyl compounds"/>
    <property type="evidence" value="ECO:0007669"/>
    <property type="project" value="InterPro"/>
</dbReference>
<comment type="similarity">
    <text evidence="1">Belongs to the glycosyl hydrolase 16 family.</text>
</comment>
<dbReference type="GO" id="GO:0030246">
    <property type="term" value="F:carbohydrate binding"/>
    <property type="evidence" value="ECO:0007669"/>
    <property type="project" value="InterPro"/>
</dbReference>
<dbReference type="InterPro" id="IPR036573">
    <property type="entry name" value="CBM_sf_5/12"/>
</dbReference>
<dbReference type="InterPro" id="IPR050546">
    <property type="entry name" value="Glycosyl_Hydrlase_16"/>
</dbReference>
<dbReference type="InterPro" id="IPR003610">
    <property type="entry name" value="CBM5/12"/>
</dbReference>
<dbReference type="CDD" id="cd12214">
    <property type="entry name" value="ChiA1_BD"/>
    <property type="match status" value="1"/>
</dbReference>
<evidence type="ECO:0000313" key="5">
    <source>
        <dbReference type="EMBL" id="MBB4760033.1"/>
    </source>
</evidence>
<gene>
    <name evidence="5" type="ORF">BJ971_000589</name>
</gene>
<dbReference type="Pfam" id="PF00722">
    <property type="entry name" value="Glyco_hydro_16"/>
    <property type="match status" value="1"/>
</dbReference>
<evidence type="ECO:0000256" key="2">
    <source>
        <dbReference type="ARBA" id="ARBA00022801"/>
    </source>
</evidence>
<feature type="compositionally biased region" description="Pro residues" evidence="3">
    <location>
        <begin position="255"/>
        <end position="275"/>
    </location>
</feature>
<evidence type="ECO:0000256" key="1">
    <source>
        <dbReference type="ARBA" id="ARBA00006865"/>
    </source>
</evidence>